<reference evidence="1 2" key="1">
    <citation type="submission" date="2019-06" db="EMBL/GenBank/DDBJ databases">
        <title>Genome of Acinetobacter radioresistens APH1, a phenol degrading strain.</title>
        <authorList>
            <person name="Liu Y."/>
        </authorList>
    </citation>
    <scope>NUCLEOTIDE SEQUENCE [LARGE SCALE GENOMIC DNA]</scope>
    <source>
        <strain evidence="1 2">APH1</strain>
    </source>
</reference>
<sequence>MNSKISQIIQSTLNILEENNSHGNNFNLLKICGVSNSEVFTHTPILKELLDPEGTHGQKDLFLKSFVEFFKLDFKIRGNIKTKKEQRFNDYGQIDLMIENEEQIIILENKIYAVDQSKQLQRYFNFCKNYAKKQPLLIYLTLFGNEPSFSSLGNIKKVDNKYLIQANNELININLRCLSYKIDIISWLEDIKSQFNHLTNLQSALNQYINLLRMLTNELVTVNKELKNMLLEMTPNELQAIKQISNQFNSSNYRGDLLFKLFAYFEHKFIETGNYEISPEFQDIHYTFKNCQQWFKQLSNINPESKRNVIGCVLRSKKNLHVTFLFVAAKDNLHYGITLSEECHFNLNDLERLLPTWGQAKQWKKIPDGLISKGIENLRNFSGDAFKLLAVKDNNFLDDFIKDRLQEMDIILKL</sequence>
<comment type="caution">
    <text evidence="1">The sequence shown here is derived from an EMBL/GenBank/DDBJ whole genome shotgun (WGS) entry which is preliminary data.</text>
</comment>
<dbReference type="AlphaFoldDB" id="A0A2T1J030"/>
<evidence type="ECO:0000313" key="2">
    <source>
        <dbReference type="Proteomes" id="UP000314285"/>
    </source>
</evidence>
<protein>
    <recommendedName>
        <fullName evidence="3">PD-(D/E)XK nuclease family protein</fullName>
    </recommendedName>
</protein>
<name>A0A2T1J030_ACIRA</name>
<evidence type="ECO:0000313" key="1">
    <source>
        <dbReference type="EMBL" id="TNX94096.1"/>
    </source>
</evidence>
<dbReference type="EMBL" id="VFBM01000001">
    <property type="protein sequence ID" value="TNX94096.1"/>
    <property type="molecule type" value="Genomic_DNA"/>
</dbReference>
<proteinExistence type="predicted"/>
<gene>
    <name evidence="1" type="ORF">FHY67_01115</name>
</gene>
<dbReference type="InterPro" id="IPR029470">
    <property type="entry name" value="PDDEXK_4"/>
</dbReference>
<accession>A0A2T1J030</accession>
<evidence type="ECO:0008006" key="3">
    <source>
        <dbReference type="Google" id="ProtNLM"/>
    </source>
</evidence>
<dbReference type="Proteomes" id="UP000314285">
    <property type="component" value="Unassembled WGS sequence"/>
</dbReference>
<dbReference type="Pfam" id="PF14281">
    <property type="entry name" value="PDDEXK_4"/>
    <property type="match status" value="1"/>
</dbReference>
<organism evidence="1 2">
    <name type="scientific">Acinetobacter radioresistens</name>
    <dbReference type="NCBI Taxonomy" id="40216"/>
    <lineage>
        <taxon>Bacteria</taxon>
        <taxon>Pseudomonadati</taxon>
        <taxon>Pseudomonadota</taxon>
        <taxon>Gammaproteobacteria</taxon>
        <taxon>Moraxellales</taxon>
        <taxon>Moraxellaceae</taxon>
        <taxon>Acinetobacter</taxon>
    </lineage>
</organism>
<dbReference type="RefSeq" id="WP_017401194.1">
    <property type="nucleotide sequence ID" value="NZ_CP027365.1"/>
</dbReference>